<dbReference type="InterPro" id="IPR015944">
    <property type="entry name" value="Gly-tRNA-synth_bsu"/>
</dbReference>
<comment type="similarity">
    <text evidence="1">Belongs to the class-II aminoacyl-tRNA synthetase family.</text>
</comment>
<dbReference type="InterPro" id="IPR045864">
    <property type="entry name" value="aa-tRNA-synth_II/BPL/LPL"/>
</dbReference>
<dbReference type="GO" id="GO:0005524">
    <property type="term" value="F:ATP binding"/>
    <property type="evidence" value="ECO:0007669"/>
    <property type="project" value="UniProtKB-KW"/>
</dbReference>
<comment type="caution">
    <text evidence="9">The sequence shown here is derived from an EMBL/GenBank/DDBJ whole genome shotgun (WGS) entry which is preliminary data.</text>
</comment>
<evidence type="ECO:0000256" key="1">
    <source>
        <dbReference type="ARBA" id="ARBA00008226"/>
    </source>
</evidence>
<dbReference type="PRINTS" id="PR01044">
    <property type="entry name" value="TRNASYNTHGA"/>
</dbReference>
<dbReference type="GO" id="GO:0006426">
    <property type="term" value="P:glycyl-tRNA aminoacylation"/>
    <property type="evidence" value="ECO:0007669"/>
    <property type="project" value="InterPro"/>
</dbReference>
<evidence type="ECO:0000313" key="10">
    <source>
        <dbReference type="Proteomes" id="UP001141552"/>
    </source>
</evidence>
<evidence type="ECO:0000256" key="6">
    <source>
        <dbReference type="ARBA" id="ARBA00022917"/>
    </source>
</evidence>
<evidence type="ECO:0000256" key="2">
    <source>
        <dbReference type="ARBA" id="ARBA00012829"/>
    </source>
</evidence>
<protein>
    <recommendedName>
        <fullName evidence="2">glycine--tRNA ligase</fullName>
        <ecNumber evidence="2">6.1.1.14</ecNumber>
    </recommendedName>
</protein>
<keyword evidence="7" id="KW-0030">Aminoacyl-tRNA synthetase</keyword>
<keyword evidence="3" id="KW-0436">Ligase</keyword>
<evidence type="ECO:0000256" key="4">
    <source>
        <dbReference type="ARBA" id="ARBA00022741"/>
    </source>
</evidence>
<dbReference type="EC" id="6.1.1.14" evidence="2"/>
<dbReference type="GO" id="GO:0005739">
    <property type="term" value="C:mitochondrion"/>
    <property type="evidence" value="ECO:0007669"/>
    <property type="project" value="TreeGrafter"/>
</dbReference>
<dbReference type="GO" id="GO:0009570">
    <property type="term" value="C:chloroplast stroma"/>
    <property type="evidence" value="ECO:0007669"/>
    <property type="project" value="TreeGrafter"/>
</dbReference>
<dbReference type="PROSITE" id="PS50861">
    <property type="entry name" value="AA_TRNA_LIGASE_II_GLYAB"/>
    <property type="match status" value="2"/>
</dbReference>
<evidence type="ECO:0000256" key="3">
    <source>
        <dbReference type="ARBA" id="ARBA00022598"/>
    </source>
</evidence>
<evidence type="ECO:0000313" key="9">
    <source>
        <dbReference type="EMBL" id="KAJ4849471.1"/>
    </source>
</evidence>
<dbReference type="OrthoDB" id="1747208at2759"/>
<dbReference type="Proteomes" id="UP001141552">
    <property type="component" value="Unassembled WGS sequence"/>
</dbReference>
<dbReference type="PANTHER" id="PTHR30075:SF2">
    <property type="entry name" value="GLYCINE--TRNA LIGASE, CHLOROPLASTIC_MITOCHONDRIAL 2"/>
    <property type="match status" value="1"/>
</dbReference>
<evidence type="ECO:0000256" key="5">
    <source>
        <dbReference type="ARBA" id="ARBA00022840"/>
    </source>
</evidence>
<comment type="catalytic activity">
    <reaction evidence="8">
        <text>tRNA(Gly) + glycine + ATP = glycyl-tRNA(Gly) + AMP + diphosphate</text>
        <dbReference type="Rhea" id="RHEA:16013"/>
        <dbReference type="Rhea" id="RHEA-COMP:9664"/>
        <dbReference type="Rhea" id="RHEA-COMP:9683"/>
        <dbReference type="ChEBI" id="CHEBI:30616"/>
        <dbReference type="ChEBI" id="CHEBI:33019"/>
        <dbReference type="ChEBI" id="CHEBI:57305"/>
        <dbReference type="ChEBI" id="CHEBI:78442"/>
        <dbReference type="ChEBI" id="CHEBI:78522"/>
        <dbReference type="ChEBI" id="CHEBI:456215"/>
        <dbReference type="EC" id="6.1.1.14"/>
    </reaction>
</comment>
<dbReference type="InterPro" id="IPR002310">
    <property type="entry name" value="Gly-tRNA_ligase_asu"/>
</dbReference>
<keyword evidence="6" id="KW-0648">Protein biosynthesis</keyword>
<sequence length="525" mass="59513">MVTTQTGWLQRHTQFQVILKPDPGNSQDLFILCSPSALGIDVRQHDIRFVEDNWESPVLYSVLGVWVGKFGWMGWRSLSSPTSCRLEVFSLSVEITYGLERILMLLQVVDHFKNIQYADGTTYGELFLENDYPEPSIQPDDSRYGENANGLQRHTQFQVILKPDPGNSQDLFISNLSALGIDVREHDIRFVEDNWESPVLGAWGLGWEIWMDGIEITQFTYFQLVLLTFTGVLNIAFSDSELLEVFSLSVEITYGLERILMLLQVGTVESYAGTMRRAGIEVEIEDLKNIILKHSTILAKSVNGHVQIQESLLNEVVILVELPVPVLGKFEESFPELSEDLLTIVMQKQQKYFSITGDIGRLLPYSIAEKLGTMLDKMARVQNTVAKLSLELGINDGLLQTVDDAASHAMSDLATAVVMEFTSLSGIMARQLQRPLFYVERIALFESYWIPWWMRLYLRLMRELCGALSCLQNAKSILPLEDFFNNVFVMEEDERIRNNRVALLKKIAGPDLPRGVADLTVLPGF</sequence>
<keyword evidence="4" id="KW-0547">Nucleotide-binding</keyword>
<accession>A0A9Q0GJH0</accession>
<evidence type="ECO:0000256" key="7">
    <source>
        <dbReference type="ARBA" id="ARBA00023146"/>
    </source>
</evidence>
<reference evidence="9" key="2">
    <citation type="journal article" date="2023" name="Plants (Basel)">
        <title>Annotation of the Turnera subulata (Passifloraceae) Draft Genome Reveals the S-Locus Evolved after the Divergence of Turneroideae from Passifloroideae in a Stepwise Manner.</title>
        <authorList>
            <person name="Henning P.M."/>
            <person name="Roalson E.H."/>
            <person name="Mir W."/>
            <person name="McCubbin A.G."/>
            <person name="Shore J.S."/>
        </authorList>
    </citation>
    <scope>NUCLEOTIDE SEQUENCE</scope>
    <source>
        <strain evidence="9">F60SS</strain>
    </source>
</reference>
<dbReference type="EMBL" id="JAKUCV010000598">
    <property type="protein sequence ID" value="KAJ4849471.1"/>
    <property type="molecule type" value="Genomic_DNA"/>
</dbReference>
<reference evidence="9" key="1">
    <citation type="submission" date="2022-02" db="EMBL/GenBank/DDBJ databases">
        <authorList>
            <person name="Henning P.M."/>
            <person name="McCubbin A.G."/>
            <person name="Shore J.S."/>
        </authorList>
    </citation>
    <scope>NUCLEOTIDE SEQUENCE</scope>
    <source>
        <strain evidence="9">F60SS</strain>
        <tissue evidence="9">Leaves</tissue>
    </source>
</reference>
<name>A0A9Q0GJH0_9ROSI</name>
<organism evidence="9 10">
    <name type="scientific">Turnera subulata</name>
    <dbReference type="NCBI Taxonomy" id="218843"/>
    <lineage>
        <taxon>Eukaryota</taxon>
        <taxon>Viridiplantae</taxon>
        <taxon>Streptophyta</taxon>
        <taxon>Embryophyta</taxon>
        <taxon>Tracheophyta</taxon>
        <taxon>Spermatophyta</taxon>
        <taxon>Magnoliopsida</taxon>
        <taxon>eudicotyledons</taxon>
        <taxon>Gunneridae</taxon>
        <taxon>Pentapetalae</taxon>
        <taxon>rosids</taxon>
        <taxon>fabids</taxon>
        <taxon>Malpighiales</taxon>
        <taxon>Passifloraceae</taxon>
        <taxon>Turnera</taxon>
    </lineage>
</organism>
<dbReference type="PANTHER" id="PTHR30075">
    <property type="entry name" value="GLYCYL-TRNA SYNTHETASE"/>
    <property type="match status" value="1"/>
</dbReference>
<dbReference type="InterPro" id="IPR006194">
    <property type="entry name" value="Gly-tRNA-synth_heterodimer"/>
</dbReference>
<dbReference type="GO" id="GO:0004820">
    <property type="term" value="F:glycine-tRNA ligase activity"/>
    <property type="evidence" value="ECO:0007669"/>
    <property type="project" value="UniProtKB-EC"/>
</dbReference>
<evidence type="ECO:0000256" key="8">
    <source>
        <dbReference type="ARBA" id="ARBA00047937"/>
    </source>
</evidence>
<dbReference type="Gene3D" id="3.30.930.10">
    <property type="entry name" value="Bira Bifunctional Protein, Domain 2"/>
    <property type="match status" value="2"/>
</dbReference>
<dbReference type="AlphaFoldDB" id="A0A9Q0GJH0"/>
<dbReference type="SUPFAM" id="SSF55681">
    <property type="entry name" value="Class II aaRS and biotin synthetases"/>
    <property type="match status" value="2"/>
</dbReference>
<proteinExistence type="inferred from homology"/>
<keyword evidence="5" id="KW-0067">ATP-binding</keyword>
<keyword evidence="10" id="KW-1185">Reference proteome</keyword>
<dbReference type="Pfam" id="PF02091">
    <property type="entry name" value="tRNA-synt_2e"/>
    <property type="match status" value="2"/>
</dbReference>
<gene>
    <name evidence="9" type="ORF">Tsubulata_021166</name>
</gene>
<dbReference type="Pfam" id="PF02092">
    <property type="entry name" value="tRNA_synt_2f"/>
    <property type="match status" value="1"/>
</dbReference>